<proteinExistence type="predicted"/>
<organism evidence="1 2">
    <name type="scientific">Rhizophagus clarus</name>
    <dbReference type="NCBI Taxonomy" id="94130"/>
    <lineage>
        <taxon>Eukaryota</taxon>
        <taxon>Fungi</taxon>
        <taxon>Fungi incertae sedis</taxon>
        <taxon>Mucoromycota</taxon>
        <taxon>Glomeromycotina</taxon>
        <taxon>Glomeromycetes</taxon>
        <taxon>Glomerales</taxon>
        <taxon>Glomeraceae</taxon>
        <taxon>Rhizophagus</taxon>
    </lineage>
</organism>
<comment type="caution">
    <text evidence="1">The sequence shown here is derived from an EMBL/GenBank/DDBJ whole genome shotgun (WGS) entry which is preliminary data.</text>
</comment>
<sequence>MPKQKEYSVSLISAGKLIESLHYGPYAREWWLARPTNNNMVNIPFYPICFGMKTLTTINKRDFIITVVQGNTENTTDPNYNEFQPGYICQSKGLCSNVCNSSSLAITSIYQKAFSNKTKHAGPLIMGFDIPHISETLLSDVHFHPFAFKIENLRSTLFGLEHNKIKLVIDQEKIPYCMIDDWENEEIMNKVFNYHLKKCVLIFINWKNLFIEWQNQISNIIELTQKLKEIYPVGYIIKDCKFHAWKALLHYAGCTKIIPFKKEESKLEFWT</sequence>
<dbReference type="OrthoDB" id="2438612at2759"/>
<evidence type="ECO:0000313" key="2">
    <source>
        <dbReference type="Proteomes" id="UP000615446"/>
    </source>
</evidence>
<name>A0A8H3QRI6_9GLOM</name>
<evidence type="ECO:0000313" key="1">
    <source>
        <dbReference type="EMBL" id="GES88807.1"/>
    </source>
</evidence>
<gene>
    <name evidence="1" type="ORF">RCL2_001573400</name>
</gene>
<dbReference type="AlphaFoldDB" id="A0A8H3QRI6"/>
<reference evidence="1" key="1">
    <citation type="submission" date="2019-10" db="EMBL/GenBank/DDBJ databases">
        <title>Conservation and host-specific expression of non-tandemly repeated heterogenous ribosome RNA gene in arbuscular mycorrhizal fungi.</title>
        <authorList>
            <person name="Maeda T."/>
            <person name="Kobayashi Y."/>
            <person name="Nakagawa T."/>
            <person name="Ezawa T."/>
            <person name="Yamaguchi K."/>
            <person name="Bino T."/>
            <person name="Nishimoto Y."/>
            <person name="Shigenobu S."/>
            <person name="Kawaguchi M."/>
        </authorList>
    </citation>
    <scope>NUCLEOTIDE SEQUENCE</scope>
    <source>
        <strain evidence="1">HR1</strain>
    </source>
</reference>
<dbReference type="Proteomes" id="UP000615446">
    <property type="component" value="Unassembled WGS sequence"/>
</dbReference>
<protein>
    <submittedName>
        <fullName evidence="1">Uncharacterized protein</fullName>
    </submittedName>
</protein>
<dbReference type="EMBL" id="BLAL01000182">
    <property type="protein sequence ID" value="GES88807.1"/>
    <property type="molecule type" value="Genomic_DNA"/>
</dbReference>
<accession>A0A8H3QRI6</accession>